<feature type="transmembrane region" description="Helical" evidence="2">
    <location>
        <begin position="336"/>
        <end position="355"/>
    </location>
</feature>
<evidence type="ECO:0000256" key="2">
    <source>
        <dbReference type="SAM" id="Phobius"/>
    </source>
</evidence>
<gene>
    <name evidence="3" type="ORF">J421_5472</name>
</gene>
<dbReference type="GO" id="GO:0042910">
    <property type="term" value="F:xenobiotic transmembrane transporter activity"/>
    <property type="evidence" value="ECO:0007669"/>
    <property type="project" value="TreeGrafter"/>
</dbReference>
<dbReference type="Gene3D" id="3.30.70.1320">
    <property type="entry name" value="Multidrug efflux transporter AcrB pore domain like"/>
    <property type="match status" value="1"/>
</dbReference>
<comment type="similarity">
    <text evidence="1">Belongs to the outer membrane factor (OMF) (TC 1.B.17) family.</text>
</comment>
<reference evidence="3 4" key="1">
    <citation type="journal article" date="2014" name="Genome Announc.">
        <title>Genome Sequence and Methylome of Soil Bacterium Gemmatirosa kalamazoonensis KBS708T, a Member of the Rarely Cultivated Gemmatimonadetes Phylum.</title>
        <authorList>
            <person name="Debruyn J.M."/>
            <person name="Radosevich M."/>
            <person name="Wommack K.E."/>
            <person name="Polson S.W."/>
            <person name="Hauser L.J."/>
            <person name="Fawaz M.N."/>
            <person name="Korlach J."/>
            <person name="Tsai Y.C."/>
        </authorList>
    </citation>
    <scope>NUCLEOTIDE SEQUENCE [LARGE SCALE GENOMIC DNA]</scope>
    <source>
        <strain evidence="3 4">KBS708</strain>
        <plasmid evidence="4">Plasmid 1</plasmid>
    </source>
</reference>
<dbReference type="SUPFAM" id="SSF82693">
    <property type="entry name" value="Multidrug efflux transporter AcrB pore domain, PN1, PN2, PC1 and PC2 subdomains"/>
    <property type="match status" value="3"/>
</dbReference>
<keyword evidence="4" id="KW-1185">Reference proteome</keyword>
<dbReference type="RefSeq" id="WP_025414322.1">
    <property type="nucleotide sequence ID" value="NZ_CP007129.1"/>
</dbReference>
<dbReference type="InParanoid" id="W0RRB2"/>
<evidence type="ECO:0000313" key="4">
    <source>
        <dbReference type="Proteomes" id="UP000019151"/>
    </source>
</evidence>
<dbReference type="HOGENOM" id="CLU_002755_1_2_0"/>
<keyword evidence="2" id="KW-0472">Membrane</keyword>
<dbReference type="Gene3D" id="1.20.1600.10">
    <property type="entry name" value="Outer membrane efflux proteins (OEP)"/>
    <property type="match status" value="1"/>
</dbReference>
<dbReference type="PRINTS" id="PR00702">
    <property type="entry name" value="ACRIFLAVINRP"/>
</dbReference>
<feature type="transmembrane region" description="Helical" evidence="2">
    <location>
        <begin position="467"/>
        <end position="492"/>
    </location>
</feature>
<name>W0RRB2_9BACT</name>
<dbReference type="SUPFAM" id="SSF56954">
    <property type="entry name" value="Outer membrane efflux proteins (OEP)"/>
    <property type="match status" value="1"/>
</dbReference>
<dbReference type="GO" id="GO:0015562">
    <property type="term" value="F:efflux transmembrane transporter activity"/>
    <property type="evidence" value="ECO:0007669"/>
    <property type="project" value="InterPro"/>
</dbReference>
<feature type="transmembrane region" description="Helical" evidence="2">
    <location>
        <begin position="432"/>
        <end position="455"/>
    </location>
</feature>
<dbReference type="Gene3D" id="3.30.70.1430">
    <property type="entry name" value="Multidrug efflux transporter AcrB pore domain"/>
    <property type="match status" value="2"/>
</dbReference>
<evidence type="ECO:0000313" key="3">
    <source>
        <dbReference type="EMBL" id="AHG93007.1"/>
    </source>
</evidence>
<keyword evidence="2" id="KW-1133">Transmembrane helix</keyword>
<dbReference type="PANTHER" id="PTHR32063:SF18">
    <property type="entry name" value="CATION EFFLUX SYSTEM PROTEIN"/>
    <property type="match status" value="1"/>
</dbReference>
<dbReference type="OrthoDB" id="9757876at2"/>
<dbReference type="Pfam" id="PF02321">
    <property type="entry name" value="OEP"/>
    <property type="match status" value="2"/>
</dbReference>
<feature type="transmembrane region" description="Helical" evidence="2">
    <location>
        <begin position="1010"/>
        <end position="1033"/>
    </location>
</feature>
<dbReference type="PANTHER" id="PTHR32063">
    <property type="match status" value="1"/>
</dbReference>
<feature type="transmembrane region" description="Helical" evidence="2">
    <location>
        <begin position="982"/>
        <end position="1004"/>
    </location>
</feature>
<sequence length="1512" mass="162897">MNPIRAALRHRQVVLVLIAFVTMLGIHALLEMPRREDPKITIRSGLVLASYPGATAEQVEAQVTRRIEQKLFQYAEVRKAKTYSTSRAGGVVVNVALEESVQNPEQFWAQLRHDMNELRQRELPPGVQGPIVNSNFGDVVAVLLAVRGDRYTSRELTDFLDRIEDHLRTIPEVSKIRRYGEQREQLQITASAGRLAQYGVTAASVINTLQQRNGVVEGGAVKAEGSRVAMRPTGLFSTEQDLRHMLVGTGPFGQPVRLGDFANVERRFEDPEFLVRVNGGDAVLMSIEMQEGKNVVEFGEAIRHTIGDLRATLPPDIAIDLIADQPSMVQERVVDFGREFSIAIVSVVLVTILLLPFRVAAIAAVAIPVTVAVTLAVLSAIGVELHQISFAGLVVALGMVVDDAIVIADNYVEQLDHGVARSEAAWKCASDLAVPVLAATLTIVASFLPLAILLPGTTGEFMRPLPITVTVALLSSYAVAMLLTPVLCLAFIKTGLRPGLGTRDSGLGSPQPRVPSSQSRVPSPVWFNPLDAMQAGYERVMAWAMPRRWTTVAVGAASVVVAVVLLGRIPQRYFPFAERDQFVIDVWLPEGARIEATDATMRKLERELARIKDVRTYAAFVGAGSPRFYYNVNPEATTANYGQFVVNTTSAEETPALVQSLRARLTAAAPEARVQLKELQQGASFPSPIEVRLTGDDLHALRAWGDSVQRILEMTPHTQYVVSDWREASYGLAVDLREDIATRLGFTESDVARQLATGFEGEPVSTFWEGRRKIDIVARLDERETARFDDVLSTYVRSSTTGVRVPVRQIADVRAEWQPSRVVRRNGMRTITLGAYTTYGVLPSEVLAKVQPQVAALALPKGIEVSYGGEIEASNESAAQMVGALLAGLGGIFLILLFQFRQTKFALLIMVSIPLSLFGSVLGLLVTRNPFGFTAQLGMIALTGVVVRNAIILVDCINERRAHGESLEEAALDAGRRRLRPIFLTTMAAAVGVLPMIVSGSTMWSPLASVLAVGLICSMVFTLVVVPVLYVLVERRAERRALGASGAVPARPLAGAAATAVALLFAPTARAQEAASSASSASATLPAPKHLTLDEAIALALRSGTAARMADAHVREMQAARRAARADWFPRLSTEATYLHGNGHSSIEIPAGVLGRDGTGQPIPSTTGVIEQGGARTFYMTSTVAQPLTQLVKVRQSEKLAGAREREAEGDRARIAADVALSVQRLYLGLVVARGQLAAADASLAARAAQLDDATHAVQVGLSLPARAAGARASLRQAEYERGQLVDQAEDLAQQLVETLGLPLDTPLELETPRFASADRASLPALAELTARALAENGEVIAAEAQVEQARRGVAIARADYLPEVTLTASQSYQDAVAFLPHNNRVVGVKASFTGFDFGRRRATTQERTAQAARATENVRRVRDRIATDVARAYRKAQRAEEGLDAARAALEARTDAARIASSESGAGMALVAATREATANRSQAESQVLQAEVGVMLARAELARAVGRVMP</sequence>
<dbReference type="InterPro" id="IPR003423">
    <property type="entry name" value="OMP_efflux"/>
</dbReference>
<dbReference type="InterPro" id="IPR027463">
    <property type="entry name" value="AcrB_DN_DC_subdom"/>
</dbReference>
<dbReference type="EMBL" id="CP007129">
    <property type="protein sequence ID" value="AHG93007.1"/>
    <property type="molecule type" value="Genomic_DNA"/>
</dbReference>
<keyword evidence="2" id="KW-0812">Transmembrane</keyword>
<dbReference type="GO" id="GO:0005886">
    <property type="term" value="C:plasma membrane"/>
    <property type="evidence" value="ECO:0007669"/>
    <property type="project" value="TreeGrafter"/>
</dbReference>
<evidence type="ECO:0000256" key="1">
    <source>
        <dbReference type="ARBA" id="ARBA00007613"/>
    </source>
</evidence>
<dbReference type="SUPFAM" id="SSF82866">
    <property type="entry name" value="Multidrug efflux transporter AcrB transmembrane domain"/>
    <property type="match status" value="2"/>
</dbReference>
<dbReference type="Proteomes" id="UP000019151">
    <property type="component" value="Plasmid 1"/>
</dbReference>
<proteinExistence type="inferred from homology"/>
<feature type="transmembrane region" description="Helical" evidence="2">
    <location>
        <begin position="549"/>
        <end position="569"/>
    </location>
</feature>
<feature type="transmembrane region" description="Helical" evidence="2">
    <location>
        <begin position="362"/>
        <end position="382"/>
    </location>
</feature>
<feature type="transmembrane region" description="Helical" evidence="2">
    <location>
        <begin position="905"/>
        <end position="927"/>
    </location>
</feature>
<accession>W0RRB2</accession>
<dbReference type="Gene3D" id="1.20.1640.10">
    <property type="entry name" value="Multidrug efflux transporter AcrB transmembrane domain"/>
    <property type="match status" value="2"/>
</dbReference>
<geneLocation type="plasmid" evidence="3 4">
    <name>1</name>
</geneLocation>
<dbReference type="Gene3D" id="3.30.2090.10">
    <property type="entry name" value="Multidrug efflux transporter AcrB TolC docking domain, DN and DC subdomains"/>
    <property type="match status" value="2"/>
</dbReference>
<feature type="transmembrane region" description="Helical" evidence="2">
    <location>
        <begin position="12"/>
        <end position="30"/>
    </location>
</feature>
<keyword evidence="3" id="KW-0614">Plasmid</keyword>
<feature type="transmembrane region" description="Helical" evidence="2">
    <location>
        <begin position="878"/>
        <end position="898"/>
    </location>
</feature>
<dbReference type="Gene3D" id="3.30.70.1440">
    <property type="entry name" value="Multidrug efflux transporter AcrB pore domain"/>
    <property type="match status" value="1"/>
</dbReference>
<feature type="transmembrane region" description="Helical" evidence="2">
    <location>
        <begin position="933"/>
        <end position="954"/>
    </location>
</feature>
<dbReference type="KEGG" id="gba:J421_5472"/>
<organism evidence="3 4">
    <name type="scientific">Gemmatirosa kalamazoonensis</name>
    <dbReference type="NCBI Taxonomy" id="861299"/>
    <lineage>
        <taxon>Bacteria</taxon>
        <taxon>Pseudomonadati</taxon>
        <taxon>Gemmatimonadota</taxon>
        <taxon>Gemmatimonadia</taxon>
        <taxon>Gemmatimonadales</taxon>
        <taxon>Gemmatimonadaceae</taxon>
        <taxon>Gemmatirosa</taxon>
    </lineage>
</organism>
<dbReference type="PATRIC" id="fig|861299.3.peg.5507"/>
<feature type="transmembrane region" description="Helical" evidence="2">
    <location>
        <begin position="388"/>
        <end position="412"/>
    </location>
</feature>
<protein>
    <submittedName>
        <fullName evidence="3">Acriflavin resistance protein</fullName>
    </submittedName>
</protein>
<dbReference type="InterPro" id="IPR001036">
    <property type="entry name" value="Acrflvin-R"/>
</dbReference>
<dbReference type="Pfam" id="PF00873">
    <property type="entry name" value="ACR_tran"/>
    <property type="match status" value="1"/>
</dbReference>
<dbReference type="SUPFAM" id="SSF82714">
    <property type="entry name" value="Multidrug efflux transporter AcrB TolC docking domain, DN and DC subdomains"/>
    <property type="match status" value="2"/>
</dbReference>